<organism evidence="2 3">
    <name type="scientific">Mycoplasmoides gallisepticum WI01_2001.043-13-2P</name>
    <dbReference type="NCBI Taxonomy" id="1159201"/>
    <lineage>
        <taxon>Bacteria</taxon>
        <taxon>Bacillati</taxon>
        <taxon>Mycoplasmatota</taxon>
        <taxon>Mycoplasmoidales</taxon>
        <taxon>Mycoplasmoidaceae</taxon>
        <taxon>Mycoplasmoides</taxon>
    </lineage>
</organism>
<keyword evidence="1" id="KW-0472">Membrane</keyword>
<dbReference type="EMBL" id="CP003510">
    <property type="protein sequence ID" value="AFP79374.1"/>
    <property type="molecule type" value="Genomic_DNA"/>
</dbReference>
<dbReference type="GeneID" id="93510576"/>
<protein>
    <submittedName>
        <fullName evidence="2">Putative membrane domain protein</fullName>
    </submittedName>
</protein>
<gene>
    <name evidence="2" type="ORF">HFMG01WIA_3034</name>
</gene>
<keyword evidence="1" id="KW-0812">Transmembrane</keyword>
<keyword evidence="1" id="KW-1133">Transmembrane helix</keyword>
<evidence type="ECO:0000256" key="1">
    <source>
        <dbReference type="SAM" id="Phobius"/>
    </source>
</evidence>
<evidence type="ECO:0000313" key="3">
    <source>
        <dbReference type="Proteomes" id="UP000003940"/>
    </source>
</evidence>
<sequence length="49" mass="5916">MLLYLKSGIYSRWTKIVILIPFAWIFFIKKQVLSRTENKQEQLEQRSGN</sequence>
<feature type="transmembrane region" description="Helical" evidence="1">
    <location>
        <begin position="12"/>
        <end position="28"/>
    </location>
</feature>
<dbReference type="Proteomes" id="UP000003940">
    <property type="component" value="Chromosome"/>
</dbReference>
<accession>J3T9K0</accession>
<reference evidence="2 3" key="1">
    <citation type="journal article" date="2012" name="Microbiology">
        <title>Extensive variation in surface lipoprotein gene content and genomic changes associated with virulence during evolution of a novel North American house finch epizootic strain of Mycoplasma gallisepticum.</title>
        <authorList>
            <person name="Tulman E.R."/>
            <person name="Liao X."/>
            <person name="Szczepanek S.M."/>
            <person name="Ley D.H."/>
            <person name="Kutish G.F."/>
            <person name="Geary S.J."/>
        </authorList>
    </citation>
    <scope>NUCLEOTIDE SEQUENCE [LARGE SCALE GENOMIC DNA]</scope>
    <source>
        <strain evidence="3">House finch-associated</strain>
    </source>
</reference>
<dbReference type="KEGG" id="mgw:HFMG01WIA_3034"/>
<dbReference type="RefSeq" id="WP_011113658.1">
    <property type="nucleotide sequence ID" value="NC_018410.1"/>
</dbReference>
<dbReference type="AlphaFoldDB" id="J3T9K0"/>
<evidence type="ECO:0000313" key="2">
    <source>
        <dbReference type="EMBL" id="AFP79374.1"/>
    </source>
</evidence>
<dbReference type="HOGENOM" id="CLU_3137884_0_0_14"/>
<name>J3T9K0_MYCGL</name>
<proteinExistence type="predicted"/>